<protein>
    <submittedName>
        <fullName evidence="1">Uncharacterized protein</fullName>
    </submittedName>
</protein>
<gene>
    <name evidence="1" type="ORF">SAMN02745724_03665</name>
</gene>
<name>A0A1I1Q6P3_9GAMM</name>
<accession>A0A1I1Q6P3</accession>
<dbReference type="EMBL" id="FOLO01000036">
    <property type="protein sequence ID" value="SFD14893.1"/>
    <property type="molecule type" value="Genomic_DNA"/>
</dbReference>
<proteinExistence type="predicted"/>
<dbReference type="RefSeq" id="WP_091987897.1">
    <property type="nucleotide sequence ID" value="NZ_FOLO01000036.1"/>
</dbReference>
<dbReference type="Proteomes" id="UP000198862">
    <property type="component" value="Unassembled WGS sequence"/>
</dbReference>
<evidence type="ECO:0000313" key="1">
    <source>
        <dbReference type="EMBL" id="SFD14893.1"/>
    </source>
</evidence>
<evidence type="ECO:0000313" key="2">
    <source>
        <dbReference type="Proteomes" id="UP000198862"/>
    </source>
</evidence>
<dbReference type="AlphaFoldDB" id="A0A1I1Q6P3"/>
<keyword evidence="2" id="KW-1185">Reference proteome</keyword>
<sequence>MAYLPLKLNFPQNQDATINMSTPPKCILETLTLLKNEPEKDDVLNLVFEGEENFILGYN</sequence>
<reference evidence="1 2" key="1">
    <citation type="submission" date="2016-10" db="EMBL/GenBank/DDBJ databases">
        <authorList>
            <person name="de Groot N.N."/>
        </authorList>
    </citation>
    <scope>NUCLEOTIDE SEQUENCE [LARGE SCALE GENOMIC DNA]</scope>
    <source>
        <strain evidence="1 2">DSM 6059</strain>
    </source>
</reference>
<organism evidence="1 2">
    <name type="scientific">Pseudoalteromonas denitrificans DSM 6059</name>
    <dbReference type="NCBI Taxonomy" id="1123010"/>
    <lineage>
        <taxon>Bacteria</taxon>
        <taxon>Pseudomonadati</taxon>
        <taxon>Pseudomonadota</taxon>
        <taxon>Gammaproteobacteria</taxon>
        <taxon>Alteromonadales</taxon>
        <taxon>Pseudoalteromonadaceae</taxon>
        <taxon>Pseudoalteromonas</taxon>
    </lineage>
</organism>